<evidence type="ECO:0000256" key="1">
    <source>
        <dbReference type="ARBA" id="ARBA00022763"/>
    </source>
</evidence>
<dbReference type="RefSeq" id="WP_156998543.1">
    <property type="nucleotide sequence ID" value="NZ_BAAANU010000055.1"/>
</dbReference>
<evidence type="ECO:0000256" key="3">
    <source>
        <dbReference type="SAM" id="MobiDB-lite"/>
    </source>
</evidence>
<comment type="caution">
    <text evidence="4">The sequence shown here is derived from an EMBL/GenBank/DDBJ whole genome shotgun (WGS) entry which is preliminary data.</text>
</comment>
<keyword evidence="1" id="KW-0227">DNA damage</keyword>
<feature type="region of interest" description="Disordered" evidence="3">
    <location>
        <begin position="151"/>
        <end position="171"/>
    </location>
</feature>
<dbReference type="InterPro" id="IPR051912">
    <property type="entry name" value="Alkylbase_DNA_Glycosylase/TA"/>
</dbReference>
<feature type="compositionally biased region" description="Low complexity" evidence="3">
    <location>
        <begin position="151"/>
        <end position="160"/>
    </location>
</feature>
<evidence type="ECO:0000313" key="4">
    <source>
        <dbReference type="EMBL" id="MCP2370278.1"/>
    </source>
</evidence>
<dbReference type="SUPFAM" id="SSF48150">
    <property type="entry name" value="DNA-glycosylase"/>
    <property type="match status" value="1"/>
</dbReference>
<accession>A0A9X2H0G0</accession>
<dbReference type="OrthoDB" id="5501430at2"/>
<dbReference type="AlphaFoldDB" id="A0A9X2H0G0"/>
<dbReference type="GO" id="GO:0043916">
    <property type="term" value="F:DNA-7-methylguanine glycosylase activity"/>
    <property type="evidence" value="ECO:0007669"/>
    <property type="project" value="TreeGrafter"/>
</dbReference>
<proteinExistence type="predicted"/>
<dbReference type="EMBL" id="JAMZDY010000001">
    <property type="protein sequence ID" value="MCP2370278.1"/>
    <property type="molecule type" value="Genomic_DNA"/>
</dbReference>
<sequence length="312" mass="34149">MTAEHSRTWRPRHPTDLWQTVGTLRRGPGDPTFRRGADGAAWRATRTASGIATVRYAQVARDELRVDAWGPGAAECVDEAPGVLGEADDPGGFEPRIALIAEAHRRNPGLRMLRTARVVEALVPAILEQKVITLQAHDSWRSLVHRFGEEAPGPGVPVDGGARRPLKVAPSPDQWARVPSWEWHRAGVDPRRSRTIVTAVRRAPRLEEASAMTPADAAARLRALDGVGEWTAAEVAQRAFGDADALAVGDYHLSNYVGHALWGRDMTDDEMVEAMAPWQGHRHRVVRLLGLAGVAGKPKRGPRMPFVDHRAI</sequence>
<keyword evidence="2" id="KW-0234">DNA repair</keyword>
<organism evidence="4 5">
    <name type="scientific">Agromyces terreus</name>
    <dbReference type="NCBI Taxonomy" id="424795"/>
    <lineage>
        <taxon>Bacteria</taxon>
        <taxon>Bacillati</taxon>
        <taxon>Actinomycetota</taxon>
        <taxon>Actinomycetes</taxon>
        <taxon>Micrococcales</taxon>
        <taxon>Microbacteriaceae</taxon>
        <taxon>Agromyces</taxon>
    </lineage>
</organism>
<dbReference type="Proteomes" id="UP001139722">
    <property type="component" value="Unassembled WGS sequence"/>
</dbReference>
<dbReference type="GO" id="GO:0008725">
    <property type="term" value="F:DNA-3-methyladenine glycosylase activity"/>
    <property type="evidence" value="ECO:0007669"/>
    <property type="project" value="TreeGrafter"/>
</dbReference>
<dbReference type="GO" id="GO:0006285">
    <property type="term" value="P:base-excision repair, AP site formation"/>
    <property type="evidence" value="ECO:0007669"/>
    <property type="project" value="TreeGrafter"/>
</dbReference>
<dbReference type="PANTHER" id="PTHR43003">
    <property type="entry name" value="DNA-3-METHYLADENINE GLYCOSYLASE"/>
    <property type="match status" value="1"/>
</dbReference>
<dbReference type="GO" id="GO:0005737">
    <property type="term" value="C:cytoplasm"/>
    <property type="evidence" value="ECO:0007669"/>
    <property type="project" value="TreeGrafter"/>
</dbReference>
<evidence type="ECO:0000313" key="5">
    <source>
        <dbReference type="Proteomes" id="UP001139722"/>
    </source>
</evidence>
<dbReference type="GO" id="GO:0032131">
    <property type="term" value="F:alkylated DNA binding"/>
    <property type="evidence" value="ECO:0007669"/>
    <property type="project" value="TreeGrafter"/>
</dbReference>
<keyword evidence="5" id="KW-1185">Reference proteome</keyword>
<gene>
    <name evidence="4" type="ORF">BJ978_000954</name>
</gene>
<dbReference type="PANTHER" id="PTHR43003:SF6">
    <property type="entry name" value="DNA GLYCOSYLASE"/>
    <property type="match status" value="1"/>
</dbReference>
<dbReference type="Gene3D" id="1.10.340.30">
    <property type="entry name" value="Hypothetical protein, domain 2"/>
    <property type="match status" value="1"/>
</dbReference>
<dbReference type="GO" id="GO:0032993">
    <property type="term" value="C:protein-DNA complex"/>
    <property type="evidence" value="ECO:0007669"/>
    <property type="project" value="TreeGrafter"/>
</dbReference>
<evidence type="ECO:0000256" key="2">
    <source>
        <dbReference type="ARBA" id="ARBA00023204"/>
    </source>
</evidence>
<name>A0A9X2H0G0_9MICO</name>
<dbReference type="GO" id="GO:0006307">
    <property type="term" value="P:DNA alkylation repair"/>
    <property type="evidence" value="ECO:0007669"/>
    <property type="project" value="TreeGrafter"/>
</dbReference>
<reference evidence="4" key="1">
    <citation type="submission" date="2022-06" db="EMBL/GenBank/DDBJ databases">
        <title>Sequencing the genomes of 1000 actinobacteria strains.</title>
        <authorList>
            <person name="Klenk H.-P."/>
        </authorList>
    </citation>
    <scope>NUCLEOTIDE SEQUENCE</scope>
    <source>
        <strain evidence="4">DSM 22016</strain>
    </source>
</reference>
<dbReference type="InterPro" id="IPR011257">
    <property type="entry name" value="DNA_glycosylase"/>
</dbReference>
<protein>
    <submittedName>
        <fullName evidence="4">3-methyladenine DNA glycosylase/8-oxoguanine DNA glycosylase</fullName>
    </submittedName>
</protein>